<organism evidence="1 2">
    <name type="scientific">Mycobacteroides chelonae</name>
    <name type="common">Mycobacterium chelonae</name>
    <dbReference type="NCBI Taxonomy" id="1774"/>
    <lineage>
        <taxon>Bacteria</taxon>
        <taxon>Bacillati</taxon>
        <taxon>Actinomycetota</taxon>
        <taxon>Actinomycetes</taxon>
        <taxon>Mycobacteriales</taxon>
        <taxon>Mycobacteriaceae</taxon>
        <taxon>Mycobacteroides</taxon>
    </lineage>
</organism>
<name>A0A1S1LXC4_MYCCH</name>
<proteinExistence type="predicted"/>
<dbReference type="EMBL" id="MLIS01000072">
    <property type="protein sequence ID" value="OHU75852.1"/>
    <property type="molecule type" value="Genomic_DNA"/>
</dbReference>
<accession>A0A1S1LXC4</accession>
<dbReference type="Proteomes" id="UP000179441">
    <property type="component" value="Unassembled WGS sequence"/>
</dbReference>
<dbReference type="RefSeq" id="WP_070917006.1">
    <property type="nucleotide sequence ID" value="NZ_MLIR01000012.1"/>
</dbReference>
<comment type="caution">
    <text evidence="1">The sequence shown here is derived from an EMBL/GenBank/DDBJ whole genome shotgun (WGS) entry which is preliminary data.</text>
</comment>
<evidence type="ECO:0000313" key="2">
    <source>
        <dbReference type="Proteomes" id="UP000179441"/>
    </source>
</evidence>
<protein>
    <submittedName>
        <fullName evidence="1">Uncharacterized protein</fullName>
    </submittedName>
</protein>
<dbReference type="AlphaFoldDB" id="A0A1S1LXC4"/>
<sequence length="70" mass="7615">MSAAERHEEALRLYEEAQGLPKAQSVPLIAEAQLNSSLALYELLAESAYIAGPPIEAKAPFIGDSTWRTE</sequence>
<reference evidence="1 2" key="1">
    <citation type="submission" date="2016-10" db="EMBL/GenBank/DDBJ databases">
        <title>Evaluation of Human, Veterinary and Environmental Mycobacterium chelonae Isolates by Core Genome Phylogenomic Analysis, Targeted Gene Comparison, and Anti-microbial Susceptibility Patterns: A Tale of Mistaken Identities.</title>
        <authorList>
            <person name="Fogelson S.B."/>
            <person name="Camus A.C."/>
            <person name="Lorenz W."/>
            <person name="Vasireddy R."/>
            <person name="Vasireddy S."/>
            <person name="Smith T."/>
            <person name="Brown-Elliott B.A."/>
            <person name="Wallace R.J.Jr."/>
            <person name="Hasan N.A."/>
            <person name="Reischl U."/>
            <person name="Sanchez S."/>
        </authorList>
    </citation>
    <scope>NUCLEOTIDE SEQUENCE [LARGE SCALE GENOMIC DNA]</scope>
    <source>
        <strain evidence="1 2">15518</strain>
    </source>
</reference>
<gene>
    <name evidence="1" type="ORF">BKG84_26220</name>
</gene>
<keyword evidence="2" id="KW-1185">Reference proteome</keyword>
<evidence type="ECO:0000313" key="1">
    <source>
        <dbReference type="EMBL" id="OHU75852.1"/>
    </source>
</evidence>